<evidence type="ECO:0000256" key="3">
    <source>
        <dbReference type="ARBA" id="ARBA00022692"/>
    </source>
</evidence>
<evidence type="ECO:0000256" key="6">
    <source>
        <dbReference type="SAM" id="Phobius"/>
    </source>
</evidence>
<reference evidence="7 8" key="1">
    <citation type="submission" date="2018-04" db="EMBL/GenBank/DDBJ databases">
        <title>Genomic Encyclopedia of Archaeal and Bacterial Type Strains, Phase II (KMG-II): from individual species to whole genera.</title>
        <authorList>
            <person name="Goeker M."/>
        </authorList>
    </citation>
    <scope>NUCLEOTIDE SEQUENCE [LARGE SCALE GENOMIC DNA]</scope>
    <source>
        <strain evidence="7 8">DSM 18064</strain>
    </source>
</reference>
<feature type="transmembrane region" description="Helical" evidence="6">
    <location>
        <begin position="189"/>
        <end position="210"/>
    </location>
</feature>
<feature type="transmembrane region" description="Helical" evidence="6">
    <location>
        <begin position="73"/>
        <end position="90"/>
    </location>
</feature>
<dbReference type="GO" id="GO:0015171">
    <property type="term" value="F:amino acid transmembrane transporter activity"/>
    <property type="evidence" value="ECO:0007669"/>
    <property type="project" value="TreeGrafter"/>
</dbReference>
<keyword evidence="4 6" id="KW-1133">Transmembrane helix</keyword>
<dbReference type="OrthoDB" id="9804822at2"/>
<sequence>MGEFQASLLAALALQATAMSVPGQNHFLILSASQQGALVRGLIVVGIATAGVVFSSGAAVAIYFSGQAFSDRIFSILGLLGSGFLVYLGGKSIRSALRRHTPEGGSAAPTLSLSRAFSSGFLVNISNAKSVLFFGAVFATSLPLATMSFGDLAFVVLAFFLNSLLVHGAVSALLATGAVRRFTDRRRPLILLASGCLFLVFAILSALHIIGA</sequence>
<name>A0A2T5BQ15_9RHOB</name>
<feature type="transmembrane region" description="Helical" evidence="6">
    <location>
        <begin position="42"/>
        <end position="66"/>
    </location>
</feature>
<accession>A0A2T5BQ15</accession>
<comment type="subcellular location">
    <subcellularLocation>
        <location evidence="1">Cell membrane</location>
        <topology evidence="1">Multi-pass membrane protein</topology>
    </subcellularLocation>
</comment>
<dbReference type="AlphaFoldDB" id="A0A2T5BQ15"/>
<feature type="transmembrane region" description="Helical" evidence="6">
    <location>
        <begin position="152"/>
        <end position="177"/>
    </location>
</feature>
<keyword evidence="8" id="KW-1185">Reference proteome</keyword>
<comment type="caution">
    <text evidence="7">The sequence shown here is derived from an EMBL/GenBank/DDBJ whole genome shotgun (WGS) entry which is preliminary data.</text>
</comment>
<dbReference type="InterPro" id="IPR001123">
    <property type="entry name" value="LeuE-type"/>
</dbReference>
<evidence type="ECO:0000313" key="8">
    <source>
        <dbReference type="Proteomes" id="UP000243859"/>
    </source>
</evidence>
<evidence type="ECO:0000256" key="4">
    <source>
        <dbReference type="ARBA" id="ARBA00022989"/>
    </source>
</evidence>
<dbReference type="EMBL" id="QAAA01000015">
    <property type="protein sequence ID" value="PTN01214.1"/>
    <property type="molecule type" value="Genomic_DNA"/>
</dbReference>
<proteinExistence type="predicted"/>
<keyword evidence="3 6" id="KW-0812">Transmembrane</keyword>
<dbReference type="Proteomes" id="UP000243859">
    <property type="component" value="Unassembled WGS sequence"/>
</dbReference>
<gene>
    <name evidence="7" type="ORF">C8N32_1154</name>
</gene>
<dbReference type="Pfam" id="PF01810">
    <property type="entry name" value="LysE"/>
    <property type="match status" value="1"/>
</dbReference>
<dbReference type="RefSeq" id="WP_107893080.1">
    <property type="nucleotide sequence ID" value="NZ_NHSI01000003.1"/>
</dbReference>
<evidence type="ECO:0000256" key="5">
    <source>
        <dbReference type="ARBA" id="ARBA00023136"/>
    </source>
</evidence>
<protein>
    <submittedName>
        <fullName evidence="7">Threonine/homoserine/homoserine lactone efflux protein</fullName>
    </submittedName>
</protein>
<dbReference type="PANTHER" id="PTHR30086">
    <property type="entry name" value="ARGININE EXPORTER PROTEIN ARGO"/>
    <property type="match status" value="1"/>
</dbReference>
<keyword evidence="5 6" id="KW-0472">Membrane</keyword>
<keyword evidence="2" id="KW-1003">Cell membrane</keyword>
<evidence type="ECO:0000256" key="1">
    <source>
        <dbReference type="ARBA" id="ARBA00004651"/>
    </source>
</evidence>
<evidence type="ECO:0000313" key="7">
    <source>
        <dbReference type="EMBL" id="PTN01214.1"/>
    </source>
</evidence>
<organism evidence="7 8">
    <name type="scientific">Rhodovulum imhoffii</name>
    <dbReference type="NCBI Taxonomy" id="365340"/>
    <lineage>
        <taxon>Bacteria</taxon>
        <taxon>Pseudomonadati</taxon>
        <taxon>Pseudomonadota</taxon>
        <taxon>Alphaproteobacteria</taxon>
        <taxon>Rhodobacterales</taxon>
        <taxon>Paracoccaceae</taxon>
        <taxon>Rhodovulum</taxon>
    </lineage>
</organism>
<dbReference type="PANTHER" id="PTHR30086:SF20">
    <property type="entry name" value="ARGININE EXPORTER PROTEIN ARGO-RELATED"/>
    <property type="match status" value="1"/>
</dbReference>
<dbReference type="GO" id="GO:0005886">
    <property type="term" value="C:plasma membrane"/>
    <property type="evidence" value="ECO:0007669"/>
    <property type="project" value="UniProtKB-SubCell"/>
</dbReference>
<evidence type="ECO:0000256" key="2">
    <source>
        <dbReference type="ARBA" id="ARBA00022475"/>
    </source>
</evidence>